<dbReference type="Pfam" id="PF24483">
    <property type="entry name" value="DUF7582"/>
    <property type="match status" value="1"/>
</dbReference>
<organism evidence="3 4">
    <name type="scientific">Gnomoniopsis smithogilvyi</name>
    <dbReference type="NCBI Taxonomy" id="1191159"/>
    <lineage>
        <taxon>Eukaryota</taxon>
        <taxon>Fungi</taxon>
        <taxon>Dikarya</taxon>
        <taxon>Ascomycota</taxon>
        <taxon>Pezizomycotina</taxon>
        <taxon>Sordariomycetes</taxon>
        <taxon>Sordariomycetidae</taxon>
        <taxon>Diaporthales</taxon>
        <taxon>Gnomoniaceae</taxon>
        <taxon>Gnomoniopsis</taxon>
    </lineage>
</organism>
<feature type="compositionally biased region" description="Polar residues" evidence="1">
    <location>
        <begin position="419"/>
        <end position="431"/>
    </location>
</feature>
<dbReference type="Proteomes" id="UP001140453">
    <property type="component" value="Unassembled WGS sequence"/>
</dbReference>
<proteinExistence type="predicted"/>
<protein>
    <recommendedName>
        <fullName evidence="2">DUF7582 domain-containing protein</fullName>
    </recommendedName>
</protein>
<sequence>MDFKNRISTPLEAGISILDVHRLPSYLIPALEYTSKRLAEKGLHITLVVARRDYQLPGCSKVNNTDITSRANPATALPSPPYSPASPDTIACGTSLNAIKTLARSGSQQSPGSSGRADFGRLGRSKTGSLSKKPSLASFFDGSLGSTRLRWTSPANNSSHLPKTPKTPITPASCITTSSTASSVVEGTLGAQGPDIRLIHTTSLAPRAYKLVAATLARASRKFNLSLTLVAHEPSTYGIPSIVLHSSILQNEVLHSSEGMTLLSLDHLYTFKTALSHYTATRSEPTSHFRLEDAVDDLRRYILSSTAGRRRLLKSTLVQAYDWLGPVNDAALAEVTEMYSRAYGADTDTGVQDDLVELTNNGSSTGTSVRASPEDQAADAPFTTACLTPSSSRTPLSSTLSQDASAGDCSPQIDKVTANEPSTSSTRSPMDTSMDGRIDAVEEQAMDIEADDSRERTPVPTKKSSLPPANDSQQAIPQTLSGLAPTPQQILTPKTSTRPSAPSLKLQTSFPTVHKPTPKRKKTPVPSRRQSRTKTLPALPSSILLSIPAPSSPIDKDIRIELVSPEDSDTESLRTDFEDADLTARSPAKTPGGSIWLGIDDILSGDGYLDRRRSSDMFLQTPAVEKLGPMTPNGYEDISPVTRGEWGFLMVGDSFRTRTAGVSCV</sequence>
<evidence type="ECO:0000256" key="1">
    <source>
        <dbReference type="SAM" id="MobiDB-lite"/>
    </source>
</evidence>
<comment type="caution">
    <text evidence="3">The sequence shown here is derived from an EMBL/GenBank/DDBJ whole genome shotgun (WGS) entry which is preliminary data.</text>
</comment>
<evidence type="ECO:0000259" key="2">
    <source>
        <dbReference type="Pfam" id="PF24483"/>
    </source>
</evidence>
<feature type="region of interest" description="Disordered" evidence="1">
    <location>
        <begin position="151"/>
        <end position="171"/>
    </location>
</feature>
<feature type="compositionally biased region" description="Polar residues" evidence="1">
    <location>
        <begin position="470"/>
        <end position="510"/>
    </location>
</feature>
<accession>A0A9W8YTG3</accession>
<feature type="domain" description="DUF7582" evidence="2">
    <location>
        <begin position="191"/>
        <end position="345"/>
    </location>
</feature>
<keyword evidence="4" id="KW-1185">Reference proteome</keyword>
<reference evidence="3" key="1">
    <citation type="submission" date="2022-10" db="EMBL/GenBank/DDBJ databases">
        <title>Tapping the CABI collections for fungal endophytes: first genome assemblies for Collariella, Neodidymelliopsis, Ascochyta clinopodiicola, Didymella pomorum, Didymosphaeria variabile, Neocosmospora piperis and Neocucurbitaria cava.</title>
        <authorList>
            <person name="Hill R."/>
        </authorList>
    </citation>
    <scope>NUCLEOTIDE SEQUENCE</scope>
    <source>
        <strain evidence="3">IMI 355082</strain>
    </source>
</reference>
<feature type="compositionally biased region" description="Polar residues" evidence="1">
    <location>
        <begin position="358"/>
        <end position="370"/>
    </location>
</feature>
<feature type="region of interest" description="Disordered" evidence="1">
    <location>
        <begin position="356"/>
        <end position="434"/>
    </location>
</feature>
<dbReference type="InterPro" id="IPR056004">
    <property type="entry name" value="DUF7582"/>
</dbReference>
<gene>
    <name evidence="3" type="ORF">N0V93_005519</name>
</gene>
<feature type="region of interest" description="Disordered" evidence="1">
    <location>
        <begin position="65"/>
        <end position="84"/>
    </location>
</feature>
<feature type="region of interest" description="Disordered" evidence="1">
    <location>
        <begin position="447"/>
        <end position="535"/>
    </location>
</feature>
<dbReference type="OrthoDB" id="5350192at2759"/>
<feature type="compositionally biased region" description="Low complexity" evidence="1">
    <location>
        <begin position="105"/>
        <end position="115"/>
    </location>
</feature>
<feature type="compositionally biased region" description="Low complexity" evidence="1">
    <location>
        <begin position="387"/>
        <end position="401"/>
    </location>
</feature>
<feature type="compositionally biased region" description="Polar residues" evidence="1">
    <location>
        <begin position="151"/>
        <end position="161"/>
    </location>
</feature>
<evidence type="ECO:0000313" key="3">
    <source>
        <dbReference type="EMBL" id="KAJ4391899.1"/>
    </source>
</evidence>
<feature type="region of interest" description="Disordered" evidence="1">
    <location>
        <begin position="103"/>
        <end position="132"/>
    </location>
</feature>
<evidence type="ECO:0000313" key="4">
    <source>
        <dbReference type="Proteomes" id="UP001140453"/>
    </source>
</evidence>
<name>A0A9W8YTG3_9PEZI</name>
<dbReference type="AlphaFoldDB" id="A0A9W8YTG3"/>
<dbReference type="EMBL" id="JAPEVB010000003">
    <property type="protein sequence ID" value="KAJ4391899.1"/>
    <property type="molecule type" value="Genomic_DNA"/>
</dbReference>